<protein>
    <submittedName>
        <fullName evidence="10">MFS transporter</fullName>
    </submittedName>
</protein>
<evidence type="ECO:0000256" key="5">
    <source>
        <dbReference type="ARBA" id="ARBA00022989"/>
    </source>
</evidence>
<evidence type="ECO:0000256" key="4">
    <source>
        <dbReference type="ARBA" id="ARBA00022692"/>
    </source>
</evidence>
<keyword evidence="4 8" id="KW-0812">Transmembrane</keyword>
<feature type="transmembrane region" description="Helical" evidence="8">
    <location>
        <begin position="130"/>
        <end position="150"/>
    </location>
</feature>
<dbReference type="InterPro" id="IPR020846">
    <property type="entry name" value="MFS_dom"/>
</dbReference>
<keyword evidence="11" id="KW-1185">Reference proteome</keyword>
<sequence>MVIGSMLNPVNSTMISTALVPIGRAFQAGASATVWLIAGLYMASSVAQPAMGRVADRLGARRVYLTGLVLVGLAGAGGLLARSLGELIAVRVLIGIGTSAAYPAAMAMIRSQSARLGVETPGRVLGSLTIAALSSAALGPVLGGLLVGVAGWRAVFGVNLPLAAAGLVLTLLWLPKDEPPRTGPDRRGGWAALDPLGVLLFTGTLLPVMFFLLRLRQLPWPLLALGLVMGTALTFWERRARQPFLDVRMLAANRPLVRTYLRCGAAYLVIYCILYGYTQWLEESRGYSALMTGVLMLPMCVMAALCSALAARRRRVRGPLLAGTAAMVAASAALVFAGPGTPVWLLVAIGLVFGLPNGLNAVGNQAAMYVQTPAEQTGTAAGLFRTAQYQGAIASSSLIGLLYGQRASTGGLHTVAVVLSVLGGVLLLATLADRGLARERE</sequence>
<feature type="transmembrane region" description="Helical" evidence="8">
    <location>
        <begin position="195"/>
        <end position="212"/>
    </location>
</feature>
<evidence type="ECO:0000256" key="1">
    <source>
        <dbReference type="ARBA" id="ARBA00004651"/>
    </source>
</evidence>
<accession>A0ABV3JV52</accession>
<proteinExistence type="predicted"/>
<evidence type="ECO:0000256" key="7">
    <source>
        <dbReference type="ARBA" id="ARBA00023251"/>
    </source>
</evidence>
<evidence type="ECO:0000256" key="3">
    <source>
        <dbReference type="ARBA" id="ARBA00022475"/>
    </source>
</evidence>
<feature type="transmembrane region" description="Helical" evidence="8">
    <location>
        <begin position="156"/>
        <end position="174"/>
    </location>
</feature>
<comment type="subcellular location">
    <subcellularLocation>
        <location evidence="1">Cell membrane</location>
        <topology evidence="1">Multi-pass membrane protein</topology>
    </subcellularLocation>
</comment>
<feature type="transmembrane region" description="Helical" evidence="8">
    <location>
        <begin position="343"/>
        <end position="362"/>
    </location>
</feature>
<dbReference type="Pfam" id="PF07690">
    <property type="entry name" value="MFS_1"/>
    <property type="match status" value="1"/>
</dbReference>
<dbReference type="InterPro" id="IPR036259">
    <property type="entry name" value="MFS_trans_sf"/>
</dbReference>
<dbReference type="Gene3D" id="1.20.1720.10">
    <property type="entry name" value="Multidrug resistance protein D"/>
    <property type="match status" value="1"/>
</dbReference>
<dbReference type="Gene3D" id="1.20.1250.20">
    <property type="entry name" value="MFS general substrate transporter like domains"/>
    <property type="match status" value="1"/>
</dbReference>
<gene>
    <name evidence="10" type="ORF">AB0L16_09810</name>
</gene>
<dbReference type="Proteomes" id="UP001552594">
    <property type="component" value="Unassembled WGS sequence"/>
</dbReference>
<dbReference type="InterPro" id="IPR011701">
    <property type="entry name" value="MFS"/>
</dbReference>
<dbReference type="EMBL" id="JBFAUK010000005">
    <property type="protein sequence ID" value="MEV5506761.1"/>
    <property type="molecule type" value="Genomic_DNA"/>
</dbReference>
<reference evidence="10 11" key="1">
    <citation type="submission" date="2024-06" db="EMBL/GenBank/DDBJ databases">
        <title>The Natural Products Discovery Center: Release of the First 8490 Sequenced Strains for Exploring Actinobacteria Biosynthetic Diversity.</title>
        <authorList>
            <person name="Kalkreuter E."/>
            <person name="Kautsar S.A."/>
            <person name="Yang D."/>
            <person name="Bader C.D."/>
            <person name="Teijaro C.N."/>
            <person name="Fluegel L."/>
            <person name="Davis C.M."/>
            <person name="Simpson J.R."/>
            <person name="Lauterbach L."/>
            <person name="Steele A.D."/>
            <person name="Gui C."/>
            <person name="Meng S."/>
            <person name="Li G."/>
            <person name="Viehrig K."/>
            <person name="Ye F."/>
            <person name="Su P."/>
            <person name="Kiefer A.F."/>
            <person name="Nichols A."/>
            <person name="Cepeda A.J."/>
            <person name="Yan W."/>
            <person name="Fan B."/>
            <person name="Jiang Y."/>
            <person name="Adhikari A."/>
            <person name="Zheng C.-J."/>
            <person name="Schuster L."/>
            <person name="Cowan T.M."/>
            <person name="Smanski M.J."/>
            <person name="Chevrette M.G."/>
            <person name="De Carvalho L.P.S."/>
            <person name="Shen B."/>
        </authorList>
    </citation>
    <scope>NUCLEOTIDE SEQUENCE [LARGE SCALE GENOMIC DNA]</scope>
    <source>
        <strain evidence="10 11">NPDC052347</strain>
    </source>
</reference>
<dbReference type="RefSeq" id="WP_241561023.1">
    <property type="nucleotide sequence ID" value="NZ_JBFAUK010000005.1"/>
</dbReference>
<dbReference type="PANTHER" id="PTHR42718">
    <property type="entry name" value="MAJOR FACILITATOR SUPERFAMILY MULTIDRUG TRANSPORTER MFSC"/>
    <property type="match status" value="1"/>
</dbReference>
<keyword evidence="7" id="KW-0046">Antibiotic resistance</keyword>
<evidence type="ECO:0000259" key="9">
    <source>
        <dbReference type="PROSITE" id="PS50850"/>
    </source>
</evidence>
<evidence type="ECO:0000256" key="8">
    <source>
        <dbReference type="SAM" id="Phobius"/>
    </source>
</evidence>
<dbReference type="SUPFAM" id="SSF103473">
    <property type="entry name" value="MFS general substrate transporter"/>
    <property type="match status" value="1"/>
</dbReference>
<keyword evidence="3" id="KW-1003">Cell membrane</keyword>
<name>A0ABV3JV52_STRON</name>
<dbReference type="PANTHER" id="PTHR42718:SF46">
    <property type="entry name" value="BLR6921 PROTEIN"/>
    <property type="match status" value="1"/>
</dbReference>
<feature type="transmembrane region" description="Helical" evidence="8">
    <location>
        <begin position="87"/>
        <end position="109"/>
    </location>
</feature>
<organism evidence="10 11">
    <name type="scientific">Streptomyces orinoci</name>
    <name type="common">Streptoverticillium orinoci</name>
    <dbReference type="NCBI Taxonomy" id="67339"/>
    <lineage>
        <taxon>Bacteria</taxon>
        <taxon>Bacillati</taxon>
        <taxon>Actinomycetota</taxon>
        <taxon>Actinomycetes</taxon>
        <taxon>Kitasatosporales</taxon>
        <taxon>Streptomycetaceae</taxon>
        <taxon>Streptomyces</taxon>
    </lineage>
</organism>
<evidence type="ECO:0000313" key="11">
    <source>
        <dbReference type="Proteomes" id="UP001552594"/>
    </source>
</evidence>
<feature type="transmembrane region" description="Helical" evidence="8">
    <location>
        <begin position="289"/>
        <end position="311"/>
    </location>
</feature>
<feature type="domain" description="Major facilitator superfamily (MFS) profile" evidence="9">
    <location>
        <begin position="1"/>
        <end position="441"/>
    </location>
</feature>
<dbReference type="PROSITE" id="PS50850">
    <property type="entry name" value="MFS"/>
    <property type="match status" value="1"/>
</dbReference>
<evidence type="ECO:0000256" key="2">
    <source>
        <dbReference type="ARBA" id="ARBA00022448"/>
    </source>
</evidence>
<keyword evidence="2" id="KW-0813">Transport</keyword>
<keyword evidence="5 8" id="KW-1133">Transmembrane helix</keyword>
<evidence type="ECO:0000256" key="6">
    <source>
        <dbReference type="ARBA" id="ARBA00023136"/>
    </source>
</evidence>
<feature type="transmembrane region" description="Helical" evidence="8">
    <location>
        <begin position="63"/>
        <end position="81"/>
    </location>
</feature>
<feature type="transmembrane region" description="Helical" evidence="8">
    <location>
        <begin position="410"/>
        <end position="432"/>
    </location>
</feature>
<evidence type="ECO:0000313" key="10">
    <source>
        <dbReference type="EMBL" id="MEV5506761.1"/>
    </source>
</evidence>
<keyword evidence="6 8" id="KW-0472">Membrane</keyword>
<comment type="caution">
    <text evidence="10">The sequence shown here is derived from an EMBL/GenBank/DDBJ whole genome shotgun (WGS) entry which is preliminary data.</text>
</comment>
<feature type="transmembrane region" description="Helical" evidence="8">
    <location>
        <begin position="25"/>
        <end position="43"/>
    </location>
</feature>
<feature type="transmembrane region" description="Helical" evidence="8">
    <location>
        <begin position="257"/>
        <end position="277"/>
    </location>
</feature>